<organism evidence="1 2">
    <name type="scientific">Corynebacterium massiliense DSM 45435</name>
    <dbReference type="NCBI Taxonomy" id="1121364"/>
    <lineage>
        <taxon>Bacteria</taxon>
        <taxon>Bacillati</taxon>
        <taxon>Actinomycetota</taxon>
        <taxon>Actinomycetes</taxon>
        <taxon>Mycobacteriales</taxon>
        <taxon>Corynebacteriaceae</taxon>
        <taxon>Corynebacterium</taxon>
    </lineage>
</organism>
<dbReference type="InterPro" id="IPR006357">
    <property type="entry name" value="HAD-SF_hydro_IIA"/>
</dbReference>
<dbReference type="PANTHER" id="PTHR19288:SF95">
    <property type="entry name" value="D-GLYCEROL 3-PHOSPHATE PHOSPHATASE"/>
    <property type="match status" value="1"/>
</dbReference>
<keyword evidence="1" id="KW-0378">Hydrolase</keyword>
<dbReference type="Proteomes" id="UP001220064">
    <property type="component" value="Chromosome"/>
</dbReference>
<dbReference type="Gene3D" id="3.40.50.1000">
    <property type="entry name" value="HAD superfamily/HAD-like"/>
    <property type="match status" value="2"/>
</dbReference>
<dbReference type="RefSeq" id="WP_022863813.1">
    <property type="nucleotide sequence ID" value="NZ_ATVG01000019.1"/>
</dbReference>
<name>A0ABY7U6X6_9CORY</name>
<dbReference type="EMBL" id="CP063189">
    <property type="protein sequence ID" value="WCZ32452.1"/>
    <property type="molecule type" value="Genomic_DNA"/>
</dbReference>
<dbReference type="InterPro" id="IPR006439">
    <property type="entry name" value="HAD-SF_hydro_IA"/>
</dbReference>
<dbReference type="NCBIfam" id="TIGR01549">
    <property type="entry name" value="HAD-SF-IA-v1"/>
    <property type="match status" value="1"/>
</dbReference>
<dbReference type="Pfam" id="PF13242">
    <property type="entry name" value="Hydrolase_like"/>
    <property type="match status" value="1"/>
</dbReference>
<evidence type="ECO:0000313" key="2">
    <source>
        <dbReference type="Proteomes" id="UP001220064"/>
    </source>
</evidence>
<keyword evidence="2" id="KW-1185">Reference proteome</keyword>
<evidence type="ECO:0000313" key="1">
    <source>
        <dbReference type="EMBL" id="WCZ32452.1"/>
    </source>
</evidence>
<reference evidence="1 2" key="1">
    <citation type="submission" date="2020-10" db="EMBL/GenBank/DDBJ databases">
        <title>Complete genome sequence of Corynebacterium massiliense DSM 45435, type strain of Corynebacterium massiliense.</title>
        <authorList>
            <person name="Busche T."/>
            <person name="Kalinowski J."/>
            <person name="Ruckert C."/>
        </authorList>
    </citation>
    <scope>NUCLEOTIDE SEQUENCE [LARGE SCALE GENOMIC DNA]</scope>
    <source>
        <strain evidence="1 2">DSM 45435</strain>
    </source>
</reference>
<gene>
    <name evidence="1" type="primary">yutF</name>
    <name evidence="1" type="ORF">CMASS_05045</name>
</gene>
<dbReference type="EC" id="3.-.-.-" evidence="1"/>
<dbReference type="GO" id="GO:0016787">
    <property type="term" value="F:hydrolase activity"/>
    <property type="evidence" value="ECO:0007669"/>
    <property type="project" value="UniProtKB-KW"/>
</dbReference>
<dbReference type="InterPro" id="IPR023214">
    <property type="entry name" value="HAD_sf"/>
</dbReference>
<proteinExistence type="predicted"/>
<dbReference type="PANTHER" id="PTHR19288">
    <property type="entry name" value="4-NITROPHENYLPHOSPHATASE-RELATED"/>
    <property type="match status" value="1"/>
</dbReference>
<dbReference type="SUPFAM" id="SSF56784">
    <property type="entry name" value="HAD-like"/>
    <property type="match status" value="1"/>
</dbReference>
<protein>
    <submittedName>
        <fullName evidence="1">Hydrolase YutF</fullName>
        <ecNumber evidence="1">3.-.-.-</ecNumber>
    </submittedName>
</protein>
<sequence length="327" mass="34232">MGVLEAYDSLLLDLDGTVWNGGEPIEGAVDFINSCGIARGYVTNNASRSAGAVADKLNRAGITAQPAEVTTSAQAIIDKAREVLRGGSRVLVLGSESFRGLVEDSGYDVVDSAADKPAAVFQGFDPSVGWPELSEAAYAVRAGAKYFASNLDASLPTDRGFAVGNGALVAAVVHSTGAKVVSAGKPEPDMFLSAADSLGSARPLTVGDRLDTDIQGGQAAAMDSAVVLTGVTGPMQLIEAPVHQRPTYICSTLRDLAENRELLLPGAQGGFTARVDGADVLLDNGDHHATPVQALRTVLEVVWAMPEPPRYIHPRSEIAEHAVEEWW</sequence>
<dbReference type="InterPro" id="IPR036412">
    <property type="entry name" value="HAD-like_sf"/>
</dbReference>
<dbReference type="Pfam" id="PF13344">
    <property type="entry name" value="Hydrolase_6"/>
    <property type="match status" value="1"/>
</dbReference>
<accession>A0ABY7U6X6</accession>
<dbReference type="NCBIfam" id="TIGR01460">
    <property type="entry name" value="HAD-SF-IIA"/>
    <property type="match status" value="1"/>
</dbReference>